<sequence length="66" mass="7127">MQIVNVLIAIALAVSFFILVGVLIHSIRAHRAATAQLDAAWVVLEAAHPELFPGATHPPFPDTTTW</sequence>
<gene>
    <name evidence="2" type="ORF">SAMN05216554_3537</name>
</gene>
<dbReference type="EMBL" id="FNPZ01000004">
    <property type="protein sequence ID" value="SDZ39638.1"/>
    <property type="molecule type" value="Genomic_DNA"/>
</dbReference>
<keyword evidence="3" id="KW-1185">Reference proteome</keyword>
<dbReference type="AlphaFoldDB" id="A0A1H3SPP2"/>
<feature type="transmembrane region" description="Helical" evidence="1">
    <location>
        <begin position="6"/>
        <end position="24"/>
    </location>
</feature>
<keyword evidence="1" id="KW-1133">Transmembrane helix</keyword>
<keyword evidence="1" id="KW-0812">Transmembrane</keyword>
<keyword evidence="1" id="KW-0472">Membrane</keyword>
<reference evidence="2 3" key="1">
    <citation type="submission" date="2016-10" db="EMBL/GenBank/DDBJ databases">
        <authorList>
            <person name="de Groot N.N."/>
        </authorList>
    </citation>
    <scope>NUCLEOTIDE SEQUENCE [LARGE SCALE GENOMIC DNA]</scope>
    <source>
        <strain evidence="2 3">CGMCC 4.3491</strain>
    </source>
</reference>
<dbReference type="STRING" id="381665.SAMN05216554_3537"/>
<protein>
    <submittedName>
        <fullName evidence="2">Uncharacterized protein</fullName>
    </submittedName>
</protein>
<evidence type="ECO:0000313" key="2">
    <source>
        <dbReference type="EMBL" id="SDZ39638.1"/>
    </source>
</evidence>
<proteinExistence type="predicted"/>
<dbReference type="RefSeq" id="WP_092556277.1">
    <property type="nucleotide sequence ID" value="NZ_FNPZ01000004.1"/>
</dbReference>
<accession>A0A1H3SPP2</accession>
<organism evidence="2 3">
    <name type="scientific">Herbiconiux ginsengi</name>
    <dbReference type="NCBI Taxonomy" id="381665"/>
    <lineage>
        <taxon>Bacteria</taxon>
        <taxon>Bacillati</taxon>
        <taxon>Actinomycetota</taxon>
        <taxon>Actinomycetes</taxon>
        <taxon>Micrococcales</taxon>
        <taxon>Microbacteriaceae</taxon>
        <taxon>Herbiconiux</taxon>
    </lineage>
</organism>
<evidence type="ECO:0000313" key="3">
    <source>
        <dbReference type="Proteomes" id="UP000198891"/>
    </source>
</evidence>
<dbReference type="Proteomes" id="UP000198891">
    <property type="component" value="Unassembled WGS sequence"/>
</dbReference>
<evidence type="ECO:0000256" key="1">
    <source>
        <dbReference type="SAM" id="Phobius"/>
    </source>
</evidence>
<name>A0A1H3SPP2_9MICO</name>